<dbReference type="STRING" id="1048340.SAMN05444487_12314"/>
<keyword evidence="7" id="KW-1185">Reference proteome</keyword>
<evidence type="ECO:0000313" key="6">
    <source>
        <dbReference type="EMBL" id="SDX54299.1"/>
    </source>
</evidence>
<keyword evidence="3 4" id="KW-0067">ATP-binding</keyword>
<feature type="binding site" evidence="4">
    <location>
        <begin position="7"/>
        <end position="11"/>
    </location>
    <ligand>
        <name>ATP</name>
        <dbReference type="ChEBI" id="CHEBI:30616"/>
    </ligand>
</feature>
<evidence type="ECO:0000256" key="2">
    <source>
        <dbReference type="ARBA" id="ARBA00022741"/>
    </source>
</evidence>
<dbReference type="Gene3D" id="3.40.50.10420">
    <property type="entry name" value="NagB/RpiA/CoA transferase-like"/>
    <property type="match status" value="1"/>
</dbReference>
<dbReference type="NCBIfam" id="TIGR02727">
    <property type="entry name" value="MTHFS_bact"/>
    <property type="match status" value="1"/>
</dbReference>
<keyword evidence="6" id="KW-0436">Ligase</keyword>
<dbReference type="OrthoDB" id="9801938at2"/>
<feature type="binding site" evidence="4">
    <location>
        <position position="53"/>
    </location>
    <ligand>
        <name>substrate</name>
    </ligand>
</feature>
<dbReference type="InterPro" id="IPR002698">
    <property type="entry name" value="FTHF_cligase"/>
</dbReference>
<dbReference type="EMBL" id="FNNQ01000023">
    <property type="protein sequence ID" value="SDX54299.1"/>
    <property type="molecule type" value="Genomic_DNA"/>
</dbReference>
<dbReference type="SUPFAM" id="SSF100950">
    <property type="entry name" value="NagB/RpiA/CoA transferase-like"/>
    <property type="match status" value="1"/>
</dbReference>
<dbReference type="EC" id="6.3.3.2" evidence="5"/>
<dbReference type="RefSeq" id="WP_091742947.1">
    <property type="nucleotide sequence ID" value="NZ_FNNQ01000023.1"/>
</dbReference>
<evidence type="ECO:0000313" key="7">
    <source>
        <dbReference type="Proteomes" id="UP000198534"/>
    </source>
</evidence>
<feature type="binding site" evidence="4">
    <location>
        <position position="58"/>
    </location>
    <ligand>
        <name>substrate</name>
    </ligand>
</feature>
<dbReference type="InterPro" id="IPR024185">
    <property type="entry name" value="FTHF_cligase-like_sf"/>
</dbReference>
<dbReference type="PIRSF" id="PIRSF006806">
    <property type="entry name" value="FTHF_cligase"/>
    <property type="match status" value="1"/>
</dbReference>
<dbReference type="GO" id="GO:0009396">
    <property type="term" value="P:folic acid-containing compound biosynthetic process"/>
    <property type="evidence" value="ECO:0007669"/>
    <property type="project" value="TreeGrafter"/>
</dbReference>
<sequence>MVESRKKKNLRNQMLKTREILSESDVETGSKKICQQVMELPQWEQAERVLYYMPHRREIDLRPLMKQAWLMGKKVILPRAIPANRLLIFYQVDHLDELVLGAYGIWEPQSDEDRRIDPQELDLALVPGVAFDWKGYRLGYGGGYYDRFFAGPGAGIPRFGVGFSFQWVETVYPEAHDVPMNGVVVPTGLMVPEK</sequence>
<evidence type="ECO:0000256" key="5">
    <source>
        <dbReference type="RuleBase" id="RU361279"/>
    </source>
</evidence>
<evidence type="ECO:0000256" key="3">
    <source>
        <dbReference type="ARBA" id="ARBA00022840"/>
    </source>
</evidence>
<evidence type="ECO:0000256" key="1">
    <source>
        <dbReference type="ARBA" id="ARBA00010638"/>
    </source>
</evidence>
<dbReference type="InterPro" id="IPR037171">
    <property type="entry name" value="NagB/RpiA_transferase-like"/>
</dbReference>
<evidence type="ECO:0000256" key="4">
    <source>
        <dbReference type="PIRSR" id="PIRSR006806-1"/>
    </source>
</evidence>
<dbReference type="GO" id="GO:0030272">
    <property type="term" value="F:5-formyltetrahydrofolate cyclo-ligase activity"/>
    <property type="evidence" value="ECO:0007669"/>
    <property type="project" value="UniProtKB-EC"/>
</dbReference>
<accession>A0A1H3CLJ1</accession>
<dbReference type="Proteomes" id="UP000198534">
    <property type="component" value="Unassembled WGS sequence"/>
</dbReference>
<keyword evidence="2 4" id="KW-0547">Nucleotide-binding</keyword>
<reference evidence="6 7" key="1">
    <citation type="submission" date="2016-10" db="EMBL/GenBank/DDBJ databases">
        <authorList>
            <person name="de Groot N.N."/>
        </authorList>
    </citation>
    <scope>NUCLEOTIDE SEQUENCE [LARGE SCALE GENOMIC DNA]</scope>
    <source>
        <strain evidence="6 7">DSM 45610</strain>
    </source>
</reference>
<keyword evidence="5" id="KW-0460">Magnesium</keyword>
<dbReference type="GO" id="GO:0005524">
    <property type="term" value="F:ATP binding"/>
    <property type="evidence" value="ECO:0007669"/>
    <property type="project" value="UniProtKB-KW"/>
</dbReference>
<protein>
    <recommendedName>
        <fullName evidence="5">5-formyltetrahydrofolate cyclo-ligase</fullName>
        <ecNumber evidence="5">6.3.3.2</ecNumber>
    </recommendedName>
</protein>
<dbReference type="GO" id="GO:0035999">
    <property type="term" value="P:tetrahydrofolate interconversion"/>
    <property type="evidence" value="ECO:0007669"/>
    <property type="project" value="TreeGrafter"/>
</dbReference>
<dbReference type="PANTHER" id="PTHR23407:SF1">
    <property type="entry name" value="5-FORMYLTETRAHYDROFOLATE CYCLO-LIGASE"/>
    <property type="match status" value="1"/>
</dbReference>
<proteinExistence type="inferred from homology"/>
<keyword evidence="5" id="KW-0479">Metal-binding</keyword>
<comment type="similarity">
    <text evidence="1 5">Belongs to the 5-formyltetrahydrofolate cyclo-ligase family.</text>
</comment>
<organism evidence="6 7">
    <name type="scientific">Marininema mesophilum</name>
    <dbReference type="NCBI Taxonomy" id="1048340"/>
    <lineage>
        <taxon>Bacteria</taxon>
        <taxon>Bacillati</taxon>
        <taxon>Bacillota</taxon>
        <taxon>Bacilli</taxon>
        <taxon>Bacillales</taxon>
        <taxon>Thermoactinomycetaceae</taxon>
        <taxon>Marininema</taxon>
    </lineage>
</organism>
<gene>
    <name evidence="6" type="ORF">SAMN05444487_12314</name>
</gene>
<dbReference type="AlphaFoldDB" id="A0A1H3CLJ1"/>
<dbReference type="GO" id="GO:0046872">
    <property type="term" value="F:metal ion binding"/>
    <property type="evidence" value="ECO:0007669"/>
    <property type="project" value="UniProtKB-KW"/>
</dbReference>
<dbReference type="PANTHER" id="PTHR23407">
    <property type="entry name" value="ATPASE INHIBITOR/5-FORMYLTETRAHYDROFOLATE CYCLO-LIGASE"/>
    <property type="match status" value="1"/>
</dbReference>
<feature type="binding site" evidence="4">
    <location>
        <begin position="137"/>
        <end position="145"/>
    </location>
    <ligand>
        <name>ATP</name>
        <dbReference type="ChEBI" id="CHEBI:30616"/>
    </ligand>
</feature>
<name>A0A1H3CLJ1_9BACL</name>
<comment type="cofactor">
    <cofactor evidence="5">
        <name>Mg(2+)</name>
        <dbReference type="ChEBI" id="CHEBI:18420"/>
    </cofactor>
</comment>
<dbReference type="Pfam" id="PF01812">
    <property type="entry name" value="5-FTHF_cyc-lig"/>
    <property type="match status" value="1"/>
</dbReference>
<comment type="catalytic activity">
    <reaction evidence="5">
        <text>(6S)-5-formyl-5,6,7,8-tetrahydrofolate + ATP = (6R)-5,10-methenyltetrahydrofolate + ADP + phosphate</text>
        <dbReference type="Rhea" id="RHEA:10488"/>
        <dbReference type="ChEBI" id="CHEBI:30616"/>
        <dbReference type="ChEBI" id="CHEBI:43474"/>
        <dbReference type="ChEBI" id="CHEBI:57455"/>
        <dbReference type="ChEBI" id="CHEBI:57457"/>
        <dbReference type="ChEBI" id="CHEBI:456216"/>
        <dbReference type="EC" id="6.3.3.2"/>
    </reaction>
</comment>